<name>A0A3E2VI84_CLOIN</name>
<reference evidence="2 3" key="1">
    <citation type="submission" date="2018-08" db="EMBL/GenBank/DDBJ databases">
        <title>A genome reference for cultivated species of the human gut microbiota.</title>
        <authorList>
            <person name="Zou Y."/>
            <person name="Xue W."/>
            <person name="Luo G."/>
        </authorList>
    </citation>
    <scope>NUCLEOTIDE SEQUENCE [LARGE SCALE GENOMIC DNA]</scope>
    <source>
        <strain evidence="2 3">OF01-2LB</strain>
    </source>
</reference>
<comment type="caution">
    <text evidence="2">The sequence shown here is derived from an EMBL/GenBank/DDBJ whole genome shotgun (WGS) entry which is preliminary data.</text>
</comment>
<dbReference type="Pfam" id="PF00583">
    <property type="entry name" value="Acetyltransf_1"/>
    <property type="match status" value="1"/>
</dbReference>
<accession>A0A3E2VI84</accession>
<dbReference type="AlphaFoldDB" id="A0A3E2VI84"/>
<dbReference type="SUPFAM" id="SSF55729">
    <property type="entry name" value="Acyl-CoA N-acyltransferases (Nat)"/>
    <property type="match status" value="1"/>
</dbReference>
<dbReference type="PANTHER" id="PTHR43305:SF1">
    <property type="entry name" value="FAMILY N-ACETYLTRANSFERASE, PUTATIVE (AFU_ORTHOLOGUE AFUA_2G01380)-RELATED"/>
    <property type="match status" value="1"/>
</dbReference>
<dbReference type="PANTHER" id="PTHR43305">
    <property type="entry name" value="FAMILY N-ACETYLTRANSFERASE, PUTATIVE (AFU_ORTHOLOGUE AFUA_2G01380)-RELATED"/>
    <property type="match status" value="1"/>
</dbReference>
<dbReference type="OrthoDB" id="67353at2"/>
<dbReference type="InterPro" id="IPR016181">
    <property type="entry name" value="Acyl_CoA_acyltransferase"/>
</dbReference>
<dbReference type="RefSeq" id="WP_117444748.1">
    <property type="nucleotide sequence ID" value="NZ_JAJFEN010000053.1"/>
</dbReference>
<dbReference type="Gene3D" id="3.40.630.30">
    <property type="match status" value="1"/>
</dbReference>
<evidence type="ECO:0000259" key="1">
    <source>
        <dbReference type="PROSITE" id="PS51186"/>
    </source>
</evidence>
<dbReference type="InterPro" id="IPR052777">
    <property type="entry name" value="Acetyltransferase_Enz"/>
</dbReference>
<dbReference type="InterPro" id="IPR000182">
    <property type="entry name" value="GNAT_dom"/>
</dbReference>
<keyword evidence="2" id="KW-0808">Transferase</keyword>
<dbReference type="GO" id="GO:0016747">
    <property type="term" value="F:acyltransferase activity, transferring groups other than amino-acyl groups"/>
    <property type="evidence" value="ECO:0007669"/>
    <property type="project" value="InterPro"/>
</dbReference>
<proteinExistence type="predicted"/>
<dbReference type="PROSITE" id="PS51186">
    <property type="entry name" value="GNAT"/>
    <property type="match status" value="1"/>
</dbReference>
<organism evidence="2 3">
    <name type="scientific">Clostridium innocuum</name>
    <dbReference type="NCBI Taxonomy" id="1522"/>
    <lineage>
        <taxon>Bacteria</taxon>
        <taxon>Bacillati</taxon>
        <taxon>Bacillota</taxon>
        <taxon>Clostridia</taxon>
        <taxon>Eubacteriales</taxon>
        <taxon>Clostridiaceae</taxon>
        <taxon>Clostridium</taxon>
    </lineage>
</organism>
<evidence type="ECO:0000313" key="2">
    <source>
        <dbReference type="EMBL" id="RGC10289.1"/>
    </source>
</evidence>
<evidence type="ECO:0000313" key="3">
    <source>
        <dbReference type="Proteomes" id="UP000260025"/>
    </source>
</evidence>
<dbReference type="Proteomes" id="UP000260025">
    <property type="component" value="Unassembled WGS sequence"/>
</dbReference>
<sequence length="155" mass="17884">MHIIDGTTCLREVEQLIREYTQLLGRDLSFQKLEEELCDLLRKYSGTEGRLLAAVADDGCVAGCVAFHRLSKECCEMKRLYVKPSYQGQGIGQRLVETILLIAKDDGYSCMVLDTIEPLQSAIRLYRRFGFQETEPYYDNPMVDVLYMKKLLKER</sequence>
<protein>
    <submittedName>
        <fullName evidence="2">GNAT family N-acetyltransferase</fullName>
    </submittedName>
</protein>
<dbReference type="CDD" id="cd04301">
    <property type="entry name" value="NAT_SF"/>
    <property type="match status" value="1"/>
</dbReference>
<feature type="domain" description="N-acetyltransferase" evidence="1">
    <location>
        <begin position="8"/>
        <end position="153"/>
    </location>
</feature>
<dbReference type="EMBL" id="QVEV01000048">
    <property type="protein sequence ID" value="RGC10289.1"/>
    <property type="molecule type" value="Genomic_DNA"/>
</dbReference>
<gene>
    <name evidence="2" type="ORF">DXA38_20160</name>
</gene>